<name>A0A9W6WYU4_9STRA</name>
<feature type="compositionally biased region" description="Basic and acidic residues" evidence="1">
    <location>
        <begin position="25"/>
        <end position="38"/>
    </location>
</feature>
<accession>A0A9W6WYU4</accession>
<comment type="caution">
    <text evidence="2">The sequence shown here is derived from an EMBL/GenBank/DDBJ whole genome shotgun (WGS) entry which is preliminary data.</text>
</comment>
<protein>
    <submittedName>
        <fullName evidence="2">Unnamed protein product</fullName>
    </submittedName>
</protein>
<reference evidence="2" key="1">
    <citation type="submission" date="2023-04" db="EMBL/GenBank/DDBJ databases">
        <title>Phytophthora fragariaefolia NBRC 109709.</title>
        <authorList>
            <person name="Ichikawa N."/>
            <person name="Sato H."/>
            <person name="Tonouchi N."/>
        </authorList>
    </citation>
    <scope>NUCLEOTIDE SEQUENCE</scope>
    <source>
        <strain evidence="2">NBRC 109709</strain>
    </source>
</reference>
<organism evidence="2 3">
    <name type="scientific">Phytophthora fragariaefolia</name>
    <dbReference type="NCBI Taxonomy" id="1490495"/>
    <lineage>
        <taxon>Eukaryota</taxon>
        <taxon>Sar</taxon>
        <taxon>Stramenopiles</taxon>
        <taxon>Oomycota</taxon>
        <taxon>Peronosporomycetes</taxon>
        <taxon>Peronosporales</taxon>
        <taxon>Peronosporaceae</taxon>
        <taxon>Phytophthora</taxon>
    </lineage>
</organism>
<feature type="compositionally biased region" description="Acidic residues" evidence="1">
    <location>
        <begin position="114"/>
        <end position="134"/>
    </location>
</feature>
<sequence>MVANIAGAPPRTRPEEEDPAALLRLLREDPADTSEHPTPRYLTYGDPLEIPPKDMDPHNLPDPVTSAASKRPREDSTTPDPNSIPPVMRRLASQDSADTKDDHSLPDPANQGGEIDDDGGQISEDREEGGDSASDEATTSGGAASSA</sequence>
<evidence type="ECO:0000256" key="1">
    <source>
        <dbReference type="SAM" id="MobiDB-lite"/>
    </source>
</evidence>
<evidence type="ECO:0000313" key="3">
    <source>
        <dbReference type="Proteomes" id="UP001165121"/>
    </source>
</evidence>
<feature type="region of interest" description="Disordered" evidence="1">
    <location>
        <begin position="1"/>
        <end position="147"/>
    </location>
</feature>
<keyword evidence="3" id="KW-1185">Reference proteome</keyword>
<dbReference type="AlphaFoldDB" id="A0A9W6WYU4"/>
<gene>
    <name evidence="2" type="ORF">Pfra01_000308500</name>
</gene>
<feature type="compositionally biased region" description="Low complexity" evidence="1">
    <location>
        <begin position="135"/>
        <end position="147"/>
    </location>
</feature>
<proteinExistence type="predicted"/>
<evidence type="ECO:0000313" key="2">
    <source>
        <dbReference type="EMBL" id="GMF21952.1"/>
    </source>
</evidence>
<dbReference type="Proteomes" id="UP001165121">
    <property type="component" value="Unassembled WGS sequence"/>
</dbReference>
<dbReference type="EMBL" id="BSXT01000241">
    <property type="protein sequence ID" value="GMF21952.1"/>
    <property type="molecule type" value="Genomic_DNA"/>
</dbReference>